<dbReference type="PANTHER" id="PTHR13061:SF29">
    <property type="entry name" value="GAMMA CARBONIC ANHYDRASE-LIKE 1, MITOCHONDRIAL-RELATED"/>
    <property type="match status" value="1"/>
</dbReference>
<name>Q97B52_THEVO</name>
<dbReference type="CDD" id="cd04645">
    <property type="entry name" value="LbH_gamma_CA_like"/>
    <property type="match status" value="1"/>
</dbReference>
<keyword evidence="2" id="KW-1185">Reference proteome</keyword>
<dbReference type="KEGG" id="tvo:TVG0596843"/>
<dbReference type="PaxDb" id="273116-14324821"/>
<dbReference type="OrthoDB" id="10940at2157"/>
<accession>Q97B52</accession>
<evidence type="ECO:0000313" key="1">
    <source>
        <dbReference type="EMBL" id="BAB59748.1"/>
    </source>
</evidence>
<dbReference type="PANTHER" id="PTHR13061">
    <property type="entry name" value="DYNACTIN SUBUNIT P25"/>
    <property type="match status" value="1"/>
</dbReference>
<sequence>MRIGKNVYIAETAVVIGDVDIADGVSIFDSAVLRADLEKIIIGENTNIQDNVTIHTDVGYPTRIGKYVSIGHNAVVHGCTVEDEVLIGMGAIIMNGAQIGHGSIVGAGAVVTKGFKAPEYSVILGLPAKVMRLNQDQISYVKANAEDYIKLRDLYLSGKFERYRKNSDH</sequence>
<dbReference type="InterPro" id="IPR050484">
    <property type="entry name" value="Transf_Hexapept/Carb_Anhydrase"/>
</dbReference>
<dbReference type="Pfam" id="PF00132">
    <property type="entry name" value="Hexapep"/>
    <property type="match status" value="1"/>
</dbReference>
<dbReference type="InterPro" id="IPR001451">
    <property type="entry name" value="Hexapep"/>
</dbReference>
<reference evidence="1 2" key="2">
    <citation type="journal article" date="2000" name="Proc. Natl. Acad. Sci. U.S.A.">
        <title>Archaeal adaptation to higher temperatures revealed by genomic sequence of Thermoplasma volcanium.</title>
        <authorList>
            <person name="Kawashima T."/>
            <person name="Amano N."/>
            <person name="Koike H."/>
            <person name="Makino S."/>
            <person name="Higuchi S."/>
            <person name="Kawashima-Ohya Y."/>
            <person name="Watanabe K."/>
            <person name="Yamazaki M."/>
            <person name="Kanehori K."/>
            <person name="Kawamoto T."/>
            <person name="Nunoshiba T."/>
            <person name="Yamamoto Y."/>
            <person name="Aramaki H."/>
            <person name="Makino K."/>
            <person name="Suzuki M."/>
        </authorList>
    </citation>
    <scope>NUCLEOTIDE SEQUENCE [LARGE SCALE GENOMIC DNA]</scope>
    <source>
        <strain evidence="2">ATCC 51530 / DSM 4299 / JCM 9571 / NBRC 15438 / GSS1</strain>
    </source>
</reference>
<dbReference type="InterPro" id="IPR011004">
    <property type="entry name" value="Trimer_LpxA-like_sf"/>
</dbReference>
<dbReference type="PhylomeDB" id="Q97B52"/>
<dbReference type="STRING" id="273116.gene:9381394"/>
<gene>
    <name evidence="1" type="ORF">TVG0596843</name>
</gene>
<dbReference type="SUPFAM" id="SSF51161">
    <property type="entry name" value="Trimeric LpxA-like enzymes"/>
    <property type="match status" value="1"/>
</dbReference>
<dbReference type="Proteomes" id="UP000001017">
    <property type="component" value="Chromosome"/>
</dbReference>
<dbReference type="Gene3D" id="2.160.10.10">
    <property type="entry name" value="Hexapeptide repeat proteins"/>
    <property type="match status" value="1"/>
</dbReference>
<dbReference type="EMBL" id="BA000011">
    <property type="protein sequence ID" value="BAB59748.1"/>
    <property type="molecule type" value="Genomic_DNA"/>
</dbReference>
<organism evidence="1 2">
    <name type="scientific">Thermoplasma volcanium (strain ATCC 51530 / DSM 4299 / JCM 9571 / NBRC 15438 / GSS1)</name>
    <dbReference type="NCBI Taxonomy" id="273116"/>
    <lineage>
        <taxon>Archaea</taxon>
        <taxon>Methanobacteriati</taxon>
        <taxon>Thermoplasmatota</taxon>
        <taxon>Thermoplasmata</taxon>
        <taxon>Thermoplasmatales</taxon>
        <taxon>Thermoplasmataceae</taxon>
        <taxon>Thermoplasma</taxon>
    </lineage>
</organism>
<dbReference type="RefSeq" id="WP_010916864.1">
    <property type="nucleotide sequence ID" value="NC_002689.2"/>
</dbReference>
<dbReference type="AlphaFoldDB" id="Q97B52"/>
<dbReference type="HOGENOM" id="CLU_064827_4_0_2"/>
<reference evidence="1 2" key="1">
    <citation type="journal article" date="1999" name="Proc. Jpn. Acad.">
        <title>Determination of the complete genomic DNA sequence of Thermoplasma volvanium GSS1.</title>
        <authorList>
            <person name="Kawashima T."/>
            <person name="Yamamoto Y."/>
            <person name="Aramaki H."/>
            <person name="Nunoshiba T."/>
            <person name="Kawamoto T."/>
            <person name="Watanabe K."/>
            <person name="Yamazaki M."/>
            <person name="Kanehori K."/>
            <person name="Amano N."/>
            <person name="Ohya Y."/>
            <person name="Makino K."/>
            <person name="Suzuki M."/>
        </authorList>
    </citation>
    <scope>NUCLEOTIDE SEQUENCE [LARGE SCALE GENOMIC DNA]</scope>
    <source>
        <strain evidence="2">ATCC 51530 / DSM 4299 / JCM 9571 / NBRC 15438 / GSS1</strain>
    </source>
</reference>
<dbReference type="InterPro" id="IPR047324">
    <property type="entry name" value="LbH_gamma_CA-like"/>
</dbReference>
<dbReference type="GeneID" id="1441712"/>
<protein>
    <submittedName>
        <fullName evidence="1">Ferripyochelin binding protein</fullName>
    </submittedName>
</protein>
<dbReference type="eggNOG" id="arCOG01849">
    <property type="taxonomic scope" value="Archaea"/>
</dbReference>
<proteinExistence type="predicted"/>
<evidence type="ECO:0000313" key="2">
    <source>
        <dbReference type="Proteomes" id="UP000001017"/>
    </source>
</evidence>